<evidence type="ECO:0000256" key="5">
    <source>
        <dbReference type="ARBA" id="ARBA00022692"/>
    </source>
</evidence>
<evidence type="ECO:0000256" key="2">
    <source>
        <dbReference type="ARBA" id="ARBA00022448"/>
    </source>
</evidence>
<dbReference type="Proteomes" id="UP000677016">
    <property type="component" value="Unassembled WGS sequence"/>
</dbReference>
<sequence>MLRGAAVLVAALCLLPLVVVAAKALESGPAEAAELLWRPRVGELLRNTVALVVLTGTLSAVLGVGAAWLVERTALPGAGFWRVAFVAPLAVPAFVNSFAWSALVPGFEGLGGAVIVTTLSYFPFVFLPVAALLRSTDPGLEEAARSLGLGPWRTAARVGTAQVRPALLGGLLLVALHLLAEFGALEMLRFPTFTTAILDQYEVAFDSRSGSVLALALMVLAVTVLTLEMLARGRTRHARVGGGAARRPPRARLGRGLPLALASVTALAVLALGVPAWSIGTWLTRTDQAYESIDLGPAVGSTVVLGLAAALVTTLATFPAAWLVARSRSRLAVVLERVTYLASSLPGVVVALALIALAIGFVRPLYQTAPVLVLAYVILFIPRAMVTTRAAIAAVPPELSDAARALGDGPARTFLRVQLPLMLRGTLAGAALVFIAVSTELTATLLLAPTGTETLATAFWSASSSLDYAAAAPYAAALVVLSAPLTWLLLRSSHEEPSR</sequence>
<proteinExistence type="inferred from homology"/>
<feature type="transmembrane region" description="Helical" evidence="8">
    <location>
        <begin position="337"/>
        <end position="359"/>
    </location>
</feature>
<feature type="transmembrane region" description="Helical" evidence="8">
    <location>
        <begin position="82"/>
        <end position="103"/>
    </location>
</feature>
<dbReference type="CDD" id="cd06261">
    <property type="entry name" value="TM_PBP2"/>
    <property type="match status" value="2"/>
</dbReference>
<keyword evidence="5 8" id="KW-0812">Transmembrane</keyword>
<keyword evidence="3" id="KW-1003">Cell membrane</keyword>
<dbReference type="InterPro" id="IPR035906">
    <property type="entry name" value="MetI-like_sf"/>
</dbReference>
<evidence type="ECO:0000313" key="11">
    <source>
        <dbReference type="Proteomes" id="UP000677016"/>
    </source>
</evidence>
<feature type="transmembrane region" description="Helical" evidence="8">
    <location>
        <begin position="299"/>
        <end position="325"/>
    </location>
</feature>
<dbReference type="InterPro" id="IPR000515">
    <property type="entry name" value="MetI-like"/>
</dbReference>
<dbReference type="EMBL" id="JAGSNF010000023">
    <property type="protein sequence ID" value="MBR7744781.1"/>
    <property type="molecule type" value="Genomic_DNA"/>
</dbReference>
<evidence type="ECO:0000256" key="6">
    <source>
        <dbReference type="ARBA" id="ARBA00022989"/>
    </source>
</evidence>
<reference evidence="10" key="1">
    <citation type="submission" date="2021-04" db="EMBL/GenBank/DDBJ databases">
        <title>Phycicoccus avicenniae sp. nov., a novel endophytic actinomycetes isolated from branch of Avicennia mariana.</title>
        <authorList>
            <person name="Tuo L."/>
        </authorList>
    </citation>
    <scope>NUCLEOTIDE SEQUENCE</scope>
    <source>
        <strain evidence="10">BSK3Z-2</strain>
    </source>
</reference>
<dbReference type="Gene3D" id="1.10.3720.10">
    <property type="entry name" value="MetI-like"/>
    <property type="match status" value="2"/>
</dbReference>
<feature type="transmembrane region" description="Helical" evidence="8">
    <location>
        <begin position="256"/>
        <end position="279"/>
    </location>
</feature>
<evidence type="ECO:0000256" key="8">
    <source>
        <dbReference type="RuleBase" id="RU363032"/>
    </source>
</evidence>
<keyword evidence="4" id="KW-0997">Cell inner membrane</keyword>
<feature type="domain" description="ABC transmembrane type-1" evidence="9">
    <location>
        <begin position="299"/>
        <end position="489"/>
    </location>
</feature>
<evidence type="ECO:0000313" key="10">
    <source>
        <dbReference type="EMBL" id="MBR7744781.1"/>
    </source>
</evidence>
<feature type="transmembrane region" description="Helical" evidence="8">
    <location>
        <begin position="109"/>
        <end position="133"/>
    </location>
</feature>
<feature type="transmembrane region" description="Helical" evidence="8">
    <location>
        <begin position="212"/>
        <end position="231"/>
    </location>
</feature>
<feature type="transmembrane region" description="Helical" evidence="8">
    <location>
        <begin position="421"/>
        <end position="448"/>
    </location>
</feature>
<dbReference type="GO" id="GO:0055085">
    <property type="term" value="P:transmembrane transport"/>
    <property type="evidence" value="ECO:0007669"/>
    <property type="project" value="InterPro"/>
</dbReference>
<dbReference type="PANTHER" id="PTHR43357">
    <property type="entry name" value="INNER MEMBRANE ABC TRANSPORTER PERMEASE PROTEIN YDCV"/>
    <property type="match status" value="1"/>
</dbReference>
<feature type="domain" description="ABC transmembrane type-1" evidence="9">
    <location>
        <begin position="45"/>
        <end position="231"/>
    </location>
</feature>
<comment type="subcellular location">
    <subcellularLocation>
        <location evidence="1">Cell inner membrane</location>
        <topology evidence="1">Multi-pass membrane protein</topology>
    </subcellularLocation>
    <subcellularLocation>
        <location evidence="8">Cell membrane</location>
        <topology evidence="8">Multi-pass membrane protein</topology>
    </subcellularLocation>
</comment>
<evidence type="ECO:0000256" key="3">
    <source>
        <dbReference type="ARBA" id="ARBA00022475"/>
    </source>
</evidence>
<dbReference type="PROSITE" id="PS50928">
    <property type="entry name" value="ABC_TM1"/>
    <property type="match status" value="2"/>
</dbReference>
<evidence type="ECO:0000256" key="7">
    <source>
        <dbReference type="ARBA" id="ARBA00023136"/>
    </source>
</evidence>
<keyword evidence="11" id="KW-1185">Reference proteome</keyword>
<name>A0A941DB00_9MICO</name>
<comment type="caution">
    <text evidence="10">The sequence shown here is derived from an EMBL/GenBank/DDBJ whole genome shotgun (WGS) entry which is preliminary data.</text>
</comment>
<evidence type="ECO:0000256" key="1">
    <source>
        <dbReference type="ARBA" id="ARBA00004429"/>
    </source>
</evidence>
<keyword evidence="6 8" id="KW-1133">Transmembrane helix</keyword>
<accession>A0A941DB00</accession>
<comment type="similarity">
    <text evidence="8">Belongs to the binding-protein-dependent transport system permease family.</text>
</comment>
<gene>
    <name evidence="10" type="ORF">KC207_15905</name>
</gene>
<feature type="transmembrane region" description="Helical" evidence="8">
    <location>
        <begin position="468"/>
        <end position="490"/>
    </location>
</feature>
<feature type="transmembrane region" description="Helical" evidence="8">
    <location>
        <begin position="365"/>
        <end position="382"/>
    </location>
</feature>
<dbReference type="PANTHER" id="PTHR43357:SF3">
    <property type="entry name" value="FE(3+)-TRANSPORT SYSTEM PERMEASE PROTEIN FBPB 2"/>
    <property type="match status" value="1"/>
</dbReference>
<keyword evidence="2 8" id="KW-0813">Transport</keyword>
<protein>
    <submittedName>
        <fullName evidence="10">Iron ABC transporter permease</fullName>
    </submittedName>
</protein>
<feature type="transmembrane region" description="Helical" evidence="8">
    <location>
        <begin position="166"/>
        <end position="185"/>
    </location>
</feature>
<dbReference type="SUPFAM" id="SSF161098">
    <property type="entry name" value="MetI-like"/>
    <property type="match status" value="2"/>
</dbReference>
<feature type="transmembrane region" description="Helical" evidence="8">
    <location>
        <begin position="48"/>
        <end position="70"/>
    </location>
</feature>
<keyword evidence="7 8" id="KW-0472">Membrane</keyword>
<organism evidence="10 11">
    <name type="scientific">Phycicoccus avicenniae</name>
    <dbReference type="NCBI Taxonomy" id="2828860"/>
    <lineage>
        <taxon>Bacteria</taxon>
        <taxon>Bacillati</taxon>
        <taxon>Actinomycetota</taxon>
        <taxon>Actinomycetes</taxon>
        <taxon>Micrococcales</taxon>
        <taxon>Intrasporangiaceae</taxon>
        <taxon>Phycicoccus</taxon>
    </lineage>
</organism>
<dbReference type="AlphaFoldDB" id="A0A941DB00"/>
<dbReference type="Pfam" id="PF00528">
    <property type="entry name" value="BPD_transp_1"/>
    <property type="match status" value="2"/>
</dbReference>
<evidence type="ECO:0000259" key="9">
    <source>
        <dbReference type="PROSITE" id="PS50928"/>
    </source>
</evidence>
<evidence type="ECO:0000256" key="4">
    <source>
        <dbReference type="ARBA" id="ARBA00022519"/>
    </source>
</evidence>
<dbReference type="RefSeq" id="WP_211604300.1">
    <property type="nucleotide sequence ID" value="NZ_JAGSNF010000023.1"/>
</dbReference>
<dbReference type="GO" id="GO:0005886">
    <property type="term" value="C:plasma membrane"/>
    <property type="evidence" value="ECO:0007669"/>
    <property type="project" value="UniProtKB-SubCell"/>
</dbReference>